<dbReference type="Proteomes" id="UP000283513">
    <property type="component" value="Unassembled WGS sequence"/>
</dbReference>
<evidence type="ECO:0000313" key="1">
    <source>
        <dbReference type="EMBL" id="RHC12376.1"/>
    </source>
</evidence>
<proteinExistence type="predicted"/>
<dbReference type="EMBL" id="QSHO01000028">
    <property type="protein sequence ID" value="RHC12376.1"/>
    <property type="molecule type" value="Genomic_DNA"/>
</dbReference>
<dbReference type="AlphaFoldDB" id="A0A413YTJ7"/>
<dbReference type="RefSeq" id="WP_118599484.1">
    <property type="nucleotide sequence ID" value="NZ_QSHO01000028.1"/>
</dbReference>
<evidence type="ECO:0000313" key="2">
    <source>
        <dbReference type="Proteomes" id="UP000283513"/>
    </source>
</evidence>
<accession>A0A413YTJ7</accession>
<gene>
    <name evidence="1" type="ORF">DW856_19065</name>
</gene>
<comment type="caution">
    <text evidence="1">The sequence shown here is derived from an EMBL/GenBank/DDBJ whole genome shotgun (WGS) entry which is preliminary data.</text>
</comment>
<protein>
    <submittedName>
        <fullName evidence="1">Uncharacterized protein</fullName>
    </submittedName>
</protein>
<organism evidence="1 2">
    <name type="scientific">Roseburia intestinalis</name>
    <dbReference type="NCBI Taxonomy" id="166486"/>
    <lineage>
        <taxon>Bacteria</taxon>
        <taxon>Bacillati</taxon>
        <taxon>Bacillota</taxon>
        <taxon>Clostridia</taxon>
        <taxon>Lachnospirales</taxon>
        <taxon>Lachnospiraceae</taxon>
        <taxon>Roseburia</taxon>
    </lineage>
</organism>
<name>A0A413YTJ7_9FIRM</name>
<sequence length="64" mass="7123">MIKGKKVTMNDKYYVSEKNKGKVFKAVSEPYNMCGTMVVKLEGFAGCYALDGLTEVPEQTCGEY</sequence>
<reference evidence="1 2" key="1">
    <citation type="submission" date="2018-08" db="EMBL/GenBank/DDBJ databases">
        <title>A genome reference for cultivated species of the human gut microbiota.</title>
        <authorList>
            <person name="Zou Y."/>
            <person name="Xue W."/>
            <person name="Luo G."/>
        </authorList>
    </citation>
    <scope>NUCLEOTIDE SEQUENCE [LARGE SCALE GENOMIC DNA]</scope>
    <source>
        <strain evidence="1 2">AM37-1AC</strain>
    </source>
</reference>